<feature type="compositionally biased region" description="Low complexity" evidence="2">
    <location>
        <begin position="1"/>
        <end position="13"/>
    </location>
</feature>
<dbReference type="InterPro" id="IPR003768">
    <property type="entry name" value="ScpA"/>
</dbReference>
<evidence type="ECO:0000313" key="3">
    <source>
        <dbReference type="EMBL" id="MBR0664363.1"/>
    </source>
</evidence>
<comment type="caution">
    <text evidence="3">The sequence shown here is derived from an EMBL/GenBank/DDBJ whole genome shotgun (WGS) entry which is preliminary data.</text>
</comment>
<organism evidence="3 4">
    <name type="scientific">Plastoroseomonas hellenica</name>
    <dbReference type="NCBI Taxonomy" id="2687306"/>
    <lineage>
        <taxon>Bacteria</taxon>
        <taxon>Pseudomonadati</taxon>
        <taxon>Pseudomonadota</taxon>
        <taxon>Alphaproteobacteria</taxon>
        <taxon>Acetobacterales</taxon>
        <taxon>Acetobacteraceae</taxon>
        <taxon>Plastoroseomonas</taxon>
    </lineage>
</organism>
<dbReference type="PANTHER" id="PTHR33969">
    <property type="entry name" value="SEGREGATION AND CONDENSATION PROTEIN A"/>
    <property type="match status" value="1"/>
</dbReference>
<dbReference type="EMBL" id="JAAGBB010000008">
    <property type="protein sequence ID" value="MBR0664363.1"/>
    <property type="molecule type" value="Genomic_DNA"/>
</dbReference>
<dbReference type="Proteomes" id="UP001196870">
    <property type="component" value="Unassembled WGS sequence"/>
</dbReference>
<reference evidence="4" key="1">
    <citation type="journal article" date="2021" name="Syst. Appl. Microbiol.">
        <title>Roseomonas hellenica sp. nov., isolated from roots of wild-growing Alkanna tinctoria.</title>
        <authorList>
            <person name="Rat A."/>
            <person name="Naranjo H.D."/>
            <person name="Lebbe L."/>
            <person name="Cnockaert M."/>
            <person name="Krigas N."/>
            <person name="Grigoriadou K."/>
            <person name="Maloupa E."/>
            <person name="Willems A."/>
        </authorList>
    </citation>
    <scope>NUCLEOTIDE SEQUENCE [LARGE SCALE GENOMIC DNA]</scope>
    <source>
        <strain evidence="4">LMG 31523</strain>
    </source>
</reference>
<name>A0ABS5EVP8_9PROT</name>
<dbReference type="Pfam" id="PF02616">
    <property type="entry name" value="SMC_ScpA"/>
    <property type="match status" value="1"/>
</dbReference>
<sequence length="278" mass="29522">MPDVPASAAAADAADWDDGGGEGRALRAGGAPRLSLDGFEGPLDFLLEMVRQQKVDLGRLSVASLCDQFVAALDADAGRVPLERRADWVVMASTLVALKAQLLAPATPEAAAAAEADAERHLRRWDELLVMRAAAHWLSARLQLGVDVFGRGGRSRTVRPQAELQVAFLEATLAMLEGSGAQRDQEMAATYRPIPPDVWSLPEALAQLVRRLQAHPAGAELRELAPRRAGASPLRARSAIASTFLAGLELARQDQVGMRQACAFGPIVLSPAAASTRT</sequence>
<evidence type="ECO:0000313" key="4">
    <source>
        <dbReference type="Proteomes" id="UP001196870"/>
    </source>
</evidence>
<dbReference type="Gene3D" id="6.10.250.2410">
    <property type="match status" value="1"/>
</dbReference>
<keyword evidence="4" id="KW-1185">Reference proteome</keyword>
<feature type="region of interest" description="Disordered" evidence="2">
    <location>
        <begin position="1"/>
        <end position="21"/>
    </location>
</feature>
<proteinExistence type="predicted"/>
<gene>
    <name evidence="3" type="ORF">GXW71_08340</name>
</gene>
<dbReference type="RefSeq" id="WP_211851967.1">
    <property type="nucleotide sequence ID" value="NZ_JAAGBB010000008.1"/>
</dbReference>
<accession>A0ABS5EVP8</accession>
<evidence type="ECO:0000256" key="2">
    <source>
        <dbReference type="SAM" id="MobiDB-lite"/>
    </source>
</evidence>
<protein>
    <recommendedName>
        <fullName evidence="1">Segregation and condensation protein A</fullName>
    </recommendedName>
</protein>
<evidence type="ECO:0000256" key="1">
    <source>
        <dbReference type="ARBA" id="ARBA00044777"/>
    </source>
</evidence>
<dbReference type="PANTHER" id="PTHR33969:SF2">
    <property type="entry name" value="SEGREGATION AND CONDENSATION PROTEIN A"/>
    <property type="match status" value="1"/>
</dbReference>